<keyword evidence="9 11" id="KW-0131">Cell cycle</keyword>
<dbReference type="PANTHER" id="PTHR30560:SF3">
    <property type="entry name" value="TRIGGER FACTOR-LIKE PROTEIN TIG, CHLOROPLASTIC"/>
    <property type="match status" value="1"/>
</dbReference>
<name>A0A840RBZ7_9NEIS</name>
<dbReference type="GO" id="GO:0043335">
    <property type="term" value="P:protein unfolding"/>
    <property type="evidence" value="ECO:0007669"/>
    <property type="project" value="TreeGrafter"/>
</dbReference>
<evidence type="ECO:0000256" key="11">
    <source>
        <dbReference type="HAMAP-Rule" id="MF_00303"/>
    </source>
</evidence>
<dbReference type="SUPFAM" id="SSF109998">
    <property type="entry name" value="Triger factor/SurA peptide-binding domain-like"/>
    <property type="match status" value="1"/>
</dbReference>
<evidence type="ECO:0000256" key="6">
    <source>
        <dbReference type="ARBA" id="ARBA00023110"/>
    </source>
</evidence>
<keyword evidence="5 11" id="KW-0132">Cell division</keyword>
<dbReference type="Gene3D" id="1.10.3120.10">
    <property type="entry name" value="Trigger factor, C-terminal domain"/>
    <property type="match status" value="1"/>
</dbReference>
<dbReference type="EC" id="5.2.1.8" evidence="3 11"/>
<keyword evidence="8 11" id="KW-0413">Isomerase</keyword>
<sequence>MQAQLETLGALERRLSFSVPRDRINQEVSARLKRVAKTARVDGFRPGKAPMSIVSQQYGFRVQEEVMGETVERSFGEAVQEQKLSVAGYPRFEPKEGATGEGDFEFVATFEVYPDVVVGSLDGVEIEKPVLDVSDAEIDKTLDILRRQRTRYERVERAAADEDRVIIDFKGTIDGEPFEGGSSDNYAFLLGKGQMLPEFEAGIRGMKEDEAKNVEVNFPADYHGKDVAGKTAVFAITLKNVAQSILPEVNAEFAKSLGIEDGDIAKMRAEVKSNLEREVRFRLKARAKESVMSALIDSTPLELPKSLVGLEIGRLAESAQADLKQRGIDPKLVPFSPQMFEAQARRRVHLGLVLAEVVKSNGLEAKPEQVKAIIEDLAQNYEDPADVVGWYYEQRERLAGPESMALEDNVVAFVQSKGKTVEKTVTFEELMGQQQQA</sequence>
<comment type="function">
    <text evidence="11">Involved in protein export. Acts as a chaperone by maintaining the newly synthesized protein in an open conformation. Functions as a peptidyl-prolyl cis-trans isomerase.</text>
</comment>
<dbReference type="Pfam" id="PF00254">
    <property type="entry name" value="FKBP_C"/>
    <property type="match status" value="1"/>
</dbReference>
<protein>
    <recommendedName>
        <fullName evidence="4 11">Trigger factor</fullName>
        <shortName evidence="11">TF</shortName>
        <ecNumber evidence="3 11">5.2.1.8</ecNumber>
    </recommendedName>
    <alternativeName>
        <fullName evidence="10 11">PPIase</fullName>
    </alternativeName>
</protein>
<evidence type="ECO:0000313" key="16">
    <source>
        <dbReference type="Proteomes" id="UP000543030"/>
    </source>
</evidence>
<reference evidence="15 16" key="1">
    <citation type="submission" date="2020-08" db="EMBL/GenBank/DDBJ databases">
        <title>Genomic Encyclopedia of Type Strains, Phase IV (KMG-IV): sequencing the most valuable type-strain genomes for metagenomic binning, comparative biology and taxonomic classification.</title>
        <authorList>
            <person name="Goeker M."/>
        </authorList>
    </citation>
    <scope>NUCLEOTIDE SEQUENCE [LARGE SCALE GENOMIC DNA]</scope>
    <source>
        <strain evidence="15 16">DSM 18233</strain>
    </source>
</reference>
<organism evidence="15 16">
    <name type="scientific">Silvimonas terrae</name>
    <dbReference type="NCBI Taxonomy" id="300266"/>
    <lineage>
        <taxon>Bacteria</taxon>
        <taxon>Pseudomonadati</taxon>
        <taxon>Pseudomonadota</taxon>
        <taxon>Betaproteobacteria</taxon>
        <taxon>Neisseriales</taxon>
        <taxon>Chitinibacteraceae</taxon>
        <taxon>Silvimonas</taxon>
    </lineage>
</organism>
<keyword evidence="6 11" id="KW-0697">Rotamase</keyword>
<evidence type="ECO:0000256" key="5">
    <source>
        <dbReference type="ARBA" id="ARBA00022618"/>
    </source>
</evidence>
<gene>
    <name evidence="11" type="primary">tig</name>
    <name evidence="15" type="ORF">HNQ50_000562</name>
</gene>
<comment type="catalytic activity">
    <reaction evidence="1 11 12">
        <text>[protein]-peptidylproline (omega=180) = [protein]-peptidylproline (omega=0)</text>
        <dbReference type="Rhea" id="RHEA:16237"/>
        <dbReference type="Rhea" id="RHEA-COMP:10747"/>
        <dbReference type="Rhea" id="RHEA-COMP:10748"/>
        <dbReference type="ChEBI" id="CHEBI:83833"/>
        <dbReference type="ChEBI" id="CHEBI:83834"/>
        <dbReference type="EC" id="5.2.1.8"/>
    </reaction>
</comment>
<dbReference type="GO" id="GO:0003755">
    <property type="term" value="F:peptidyl-prolyl cis-trans isomerase activity"/>
    <property type="evidence" value="ECO:0007669"/>
    <property type="project" value="UniProtKB-UniRule"/>
</dbReference>
<dbReference type="GO" id="GO:0015031">
    <property type="term" value="P:protein transport"/>
    <property type="evidence" value="ECO:0007669"/>
    <property type="project" value="UniProtKB-UniRule"/>
</dbReference>
<dbReference type="EMBL" id="JACHHN010000001">
    <property type="protein sequence ID" value="MBB5189852.1"/>
    <property type="molecule type" value="Genomic_DNA"/>
</dbReference>
<dbReference type="Gene3D" id="3.30.70.1050">
    <property type="entry name" value="Trigger factor ribosome-binding domain"/>
    <property type="match status" value="1"/>
</dbReference>
<proteinExistence type="inferred from homology"/>
<accession>A0A840RBZ7</accession>
<evidence type="ECO:0000313" key="15">
    <source>
        <dbReference type="EMBL" id="MBB5189852.1"/>
    </source>
</evidence>
<dbReference type="Proteomes" id="UP000543030">
    <property type="component" value="Unassembled WGS sequence"/>
</dbReference>
<dbReference type="SUPFAM" id="SSF54534">
    <property type="entry name" value="FKBP-like"/>
    <property type="match status" value="1"/>
</dbReference>
<dbReference type="InterPro" id="IPR001179">
    <property type="entry name" value="PPIase_FKBP_dom"/>
</dbReference>
<dbReference type="InterPro" id="IPR037041">
    <property type="entry name" value="Trigger_fac_C_sf"/>
</dbReference>
<keyword evidence="16" id="KW-1185">Reference proteome</keyword>
<keyword evidence="11" id="KW-0963">Cytoplasm</keyword>
<dbReference type="PIRSF" id="PIRSF003095">
    <property type="entry name" value="Trigger_factor"/>
    <property type="match status" value="1"/>
</dbReference>
<dbReference type="InterPro" id="IPR027304">
    <property type="entry name" value="Trigger_fact/SurA_dom_sf"/>
</dbReference>
<dbReference type="Pfam" id="PF05698">
    <property type="entry name" value="Trigger_C"/>
    <property type="match status" value="1"/>
</dbReference>
<dbReference type="HAMAP" id="MF_00303">
    <property type="entry name" value="Trigger_factor_Tig"/>
    <property type="match status" value="1"/>
</dbReference>
<dbReference type="InterPro" id="IPR005215">
    <property type="entry name" value="Trig_fac"/>
</dbReference>
<dbReference type="GO" id="GO:0005737">
    <property type="term" value="C:cytoplasm"/>
    <property type="evidence" value="ECO:0007669"/>
    <property type="project" value="UniProtKB-SubCell"/>
</dbReference>
<dbReference type="GO" id="GO:0051083">
    <property type="term" value="P:'de novo' cotranslational protein folding"/>
    <property type="evidence" value="ECO:0007669"/>
    <property type="project" value="TreeGrafter"/>
</dbReference>
<comment type="similarity">
    <text evidence="2 11 13">Belongs to the FKBP-type PPIase family. Tig subfamily.</text>
</comment>
<evidence type="ECO:0000259" key="14">
    <source>
        <dbReference type="PROSITE" id="PS50059"/>
    </source>
</evidence>
<evidence type="ECO:0000256" key="8">
    <source>
        <dbReference type="ARBA" id="ARBA00023235"/>
    </source>
</evidence>
<evidence type="ECO:0000256" key="1">
    <source>
        <dbReference type="ARBA" id="ARBA00000971"/>
    </source>
</evidence>
<evidence type="ECO:0000256" key="10">
    <source>
        <dbReference type="ARBA" id="ARBA00029986"/>
    </source>
</evidence>
<feature type="domain" description="PPIase FKBP-type" evidence="14">
    <location>
        <begin position="162"/>
        <end position="222"/>
    </location>
</feature>
<dbReference type="PANTHER" id="PTHR30560">
    <property type="entry name" value="TRIGGER FACTOR CHAPERONE AND PEPTIDYL-PROLYL CIS/TRANS ISOMERASE"/>
    <property type="match status" value="1"/>
</dbReference>
<dbReference type="Pfam" id="PF05697">
    <property type="entry name" value="Trigger_N"/>
    <property type="match status" value="1"/>
</dbReference>
<evidence type="ECO:0000256" key="3">
    <source>
        <dbReference type="ARBA" id="ARBA00013194"/>
    </source>
</evidence>
<comment type="caution">
    <text evidence="15">The sequence shown here is derived from an EMBL/GenBank/DDBJ whole genome shotgun (WGS) entry which is preliminary data.</text>
</comment>
<dbReference type="Gene3D" id="3.10.50.40">
    <property type="match status" value="1"/>
</dbReference>
<evidence type="ECO:0000256" key="4">
    <source>
        <dbReference type="ARBA" id="ARBA00016902"/>
    </source>
</evidence>
<keyword evidence="7 11" id="KW-0143">Chaperone</keyword>
<comment type="subcellular location">
    <subcellularLocation>
        <location evidence="11">Cytoplasm</location>
    </subcellularLocation>
    <text evidence="11">About half TF is bound to the ribosome near the polypeptide exit tunnel while the other half is free in the cytoplasm.</text>
</comment>
<dbReference type="RefSeq" id="WP_184097303.1">
    <property type="nucleotide sequence ID" value="NZ_JACHHN010000001.1"/>
</dbReference>
<dbReference type="GO" id="GO:0051301">
    <property type="term" value="P:cell division"/>
    <property type="evidence" value="ECO:0007669"/>
    <property type="project" value="UniProtKB-KW"/>
</dbReference>
<dbReference type="InterPro" id="IPR046357">
    <property type="entry name" value="PPIase_dom_sf"/>
</dbReference>
<dbReference type="PROSITE" id="PS50059">
    <property type="entry name" value="FKBP_PPIASE"/>
    <property type="match status" value="1"/>
</dbReference>
<dbReference type="GO" id="GO:0043022">
    <property type="term" value="F:ribosome binding"/>
    <property type="evidence" value="ECO:0007669"/>
    <property type="project" value="TreeGrafter"/>
</dbReference>
<dbReference type="NCBIfam" id="TIGR00115">
    <property type="entry name" value="tig"/>
    <property type="match status" value="1"/>
</dbReference>
<evidence type="ECO:0000256" key="7">
    <source>
        <dbReference type="ARBA" id="ARBA00023186"/>
    </source>
</evidence>
<comment type="domain">
    <text evidence="11">Consists of 3 domains; the N-terminus binds the ribosome, the middle domain has PPIase activity, while the C-terminus has intrinsic chaperone activity on its own.</text>
</comment>
<evidence type="ECO:0000256" key="9">
    <source>
        <dbReference type="ARBA" id="ARBA00023306"/>
    </source>
</evidence>
<evidence type="ECO:0000256" key="2">
    <source>
        <dbReference type="ARBA" id="ARBA00005464"/>
    </source>
</evidence>
<dbReference type="AlphaFoldDB" id="A0A840RBZ7"/>
<dbReference type="InterPro" id="IPR036611">
    <property type="entry name" value="Trigger_fac_ribosome-bd_sf"/>
</dbReference>
<evidence type="ECO:0000256" key="12">
    <source>
        <dbReference type="PROSITE-ProRule" id="PRU00277"/>
    </source>
</evidence>
<dbReference type="SUPFAM" id="SSF102735">
    <property type="entry name" value="Trigger factor ribosome-binding domain"/>
    <property type="match status" value="1"/>
</dbReference>
<dbReference type="InterPro" id="IPR008880">
    <property type="entry name" value="Trigger_fac_C"/>
</dbReference>
<dbReference type="FunFam" id="3.10.50.40:FF:000001">
    <property type="entry name" value="Trigger factor"/>
    <property type="match status" value="1"/>
</dbReference>
<dbReference type="GO" id="GO:0044183">
    <property type="term" value="F:protein folding chaperone"/>
    <property type="evidence" value="ECO:0007669"/>
    <property type="project" value="TreeGrafter"/>
</dbReference>
<evidence type="ECO:0000256" key="13">
    <source>
        <dbReference type="RuleBase" id="RU003914"/>
    </source>
</evidence>
<dbReference type="InterPro" id="IPR008881">
    <property type="entry name" value="Trigger_fac_ribosome-bd_bac"/>
</dbReference>